<sequence>MAALALSSCIFIPGLFDSSLLVESDGRFEFRYKGQIRFIAAEADLADRGGRGATWSDIMAYCYDDAGNLKPVSDAQGRPDRSCTVEAAAERKAEWEDRRIAQEEEEKAVIRMIGFNPFDESENHKIAARLMQHEGWKSVIYRGKGLFDVDYQISGTLDRDFLFPMIPGVQIVYPFLTVRKLADGVIVVEAAGLAQSGLESFAEEAGIGKASETTPLDWTSGTFEVRTLSHSLNGNGLAIPTVPAPAGEPQLRIMQWSIAPESDQIPLAHITQSQ</sequence>
<comment type="caution">
    <text evidence="1">The sequence shown here is derived from an EMBL/GenBank/DDBJ whole genome shotgun (WGS) entry which is preliminary data.</text>
</comment>
<reference evidence="2" key="1">
    <citation type="submission" date="2018-08" db="EMBL/GenBank/DDBJ databases">
        <authorList>
            <person name="Kim S.-J."/>
            <person name="Jung G.-Y."/>
        </authorList>
    </citation>
    <scope>NUCLEOTIDE SEQUENCE [LARGE SCALE GENOMIC DNA]</scope>
    <source>
        <strain evidence="2">GY_G</strain>
    </source>
</reference>
<protein>
    <submittedName>
        <fullName evidence="1">Uncharacterized protein</fullName>
    </submittedName>
</protein>
<dbReference type="Proteomes" id="UP000263833">
    <property type="component" value="Unassembled WGS sequence"/>
</dbReference>
<evidence type="ECO:0000313" key="1">
    <source>
        <dbReference type="EMBL" id="RDV01534.1"/>
    </source>
</evidence>
<dbReference type="EMBL" id="QRGP01000003">
    <property type="protein sequence ID" value="RDV01534.1"/>
    <property type="molecule type" value="Genomic_DNA"/>
</dbReference>
<name>A0A371B1Z9_9SPHN</name>
<gene>
    <name evidence="1" type="ORF">DXH95_14675</name>
</gene>
<dbReference type="AlphaFoldDB" id="A0A371B1Z9"/>
<proteinExistence type="predicted"/>
<keyword evidence="2" id="KW-1185">Reference proteome</keyword>
<evidence type="ECO:0000313" key="2">
    <source>
        <dbReference type="Proteomes" id="UP000263833"/>
    </source>
</evidence>
<accession>A0A371B1Z9</accession>
<organism evidence="1 2">
    <name type="scientific">Sphingorhabdus pulchriflava</name>
    <dbReference type="NCBI Taxonomy" id="2292257"/>
    <lineage>
        <taxon>Bacteria</taxon>
        <taxon>Pseudomonadati</taxon>
        <taxon>Pseudomonadota</taxon>
        <taxon>Alphaproteobacteria</taxon>
        <taxon>Sphingomonadales</taxon>
        <taxon>Sphingomonadaceae</taxon>
        <taxon>Sphingorhabdus</taxon>
    </lineage>
</organism>